<evidence type="ECO:0000313" key="6">
    <source>
        <dbReference type="EMBL" id="OUE19293.1"/>
    </source>
</evidence>
<dbReference type="AlphaFoldDB" id="A0A251Y5J3"/>
<evidence type="ECO:0000259" key="5">
    <source>
        <dbReference type="Pfam" id="PF06441"/>
    </source>
</evidence>
<dbReference type="GO" id="GO:0004301">
    <property type="term" value="F:epoxide hydrolase activity"/>
    <property type="evidence" value="ECO:0007669"/>
    <property type="project" value="TreeGrafter"/>
</dbReference>
<dbReference type="Gene3D" id="3.40.50.1820">
    <property type="entry name" value="alpha/beta hydrolase"/>
    <property type="match status" value="1"/>
</dbReference>
<dbReference type="InterPro" id="IPR016292">
    <property type="entry name" value="Epoxide_hydrolase"/>
</dbReference>
<dbReference type="Pfam" id="PF06441">
    <property type="entry name" value="EHN"/>
    <property type="match status" value="1"/>
</dbReference>
<keyword evidence="3 6" id="KW-0378">Hydrolase</keyword>
<sequence length="389" mass="43236">MTAITPFRLDVPEADLDDLRRRLLATRWPEQETVDDTSQGPQLARMRRLVDRWIDGYDWRATEAMLNGWGQGTTRIDGLDIHLLHVRSAEPGARPLILTHGWPGSVLEFRHAIGPLTDPVAHGGSAEDAFHVVIPSLPGFGSSGRPTGTGWDAARTARAWAELMRRLGYDAWFAQGGDLGATVTSELAALESAEGIGLRAIHLNMATFMPTDEEMRDATDEERRMMAETGRYRQELSGYSQMMSTRPQTVGYALQDSPVGLAAWVYAMFQDVGGSHGEHGDAEALFPLDEIIDDVMLYWLPGTAASAARFYWESARGGWATPGTIEAPITIPTGLSIMPGEYVRRSRRWAERRYSDLVLFHEVERGGHFALLEQPTLLVDDIRTTFRGR</sequence>
<evidence type="ECO:0000313" key="7">
    <source>
        <dbReference type="Proteomes" id="UP000194837"/>
    </source>
</evidence>
<comment type="similarity">
    <text evidence="1">Belongs to the peptidase S33 family.</text>
</comment>
<organism evidence="6 7">
    <name type="scientific">Clavibacter michiganensis</name>
    <dbReference type="NCBI Taxonomy" id="28447"/>
    <lineage>
        <taxon>Bacteria</taxon>
        <taxon>Bacillati</taxon>
        <taxon>Actinomycetota</taxon>
        <taxon>Actinomycetes</taxon>
        <taxon>Micrococcales</taxon>
        <taxon>Microbacteriaceae</taxon>
        <taxon>Clavibacter</taxon>
    </lineage>
</organism>
<dbReference type="EMBL" id="MDJW01000011">
    <property type="protein sequence ID" value="OUE19293.1"/>
    <property type="molecule type" value="Genomic_DNA"/>
</dbReference>
<gene>
    <name evidence="6" type="ORF">BFL34_02335</name>
</gene>
<dbReference type="SUPFAM" id="SSF53474">
    <property type="entry name" value="alpha/beta-Hydrolases"/>
    <property type="match status" value="1"/>
</dbReference>
<dbReference type="InterPro" id="IPR000639">
    <property type="entry name" value="Epox_hydrolase-like"/>
</dbReference>
<dbReference type="PANTHER" id="PTHR21661">
    <property type="entry name" value="EPOXIDE HYDROLASE 1-RELATED"/>
    <property type="match status" value="1"/>
</dbReference>
<feature type="domain" description="Epoxide hydrolase N-terminal" evidence="5">
    <location>
        <begin position="4"/>
        <end position="109"/>
    </location>
</feature>
<protein>
    <submittedName>
        <fullName evidence="6">Soluble epoxide hydrolase</fullName>
    </submittedName>
</protein>
<comment type="caution">
    <text evidence="6">The sequence shown here is derived from an EMBL/GenBank/DDBJ whole genome shotgun (WGS) entry which is preliminary data.</text>
</comment>
<dbReference type="PIRSF" id="PIRSF001112">
    <property type="entry name" value="Epoxide_hydrolase"/>
    <property type="match status" value="1"/>
</dbReference>
<proteinExistence type="inferred from homology"/>
<feature type="active site" description="Proton acceptor" evidence="4">
    <location>
        <position position="368"/>
    </location>
</feature>
<feature type="active site" description="Nucleophile" evidence="4">
    <location>
        <position position="178"/>
    </location>
</feature>
<evidence type="ECO:0000256" key="3">
    <source>
        <dbReference type="ARBA" id="ARBA00022801"/>
    </source>
</evidence>
<name>A0A251Y5J3_9MICO</name>
<evidence type="ECO:0000256" key="4">
    <source>
        <dbReference type="PIRSR" id="PIRSR001112-1"/>
    </source>
</evidence>
<dbReference type="InterPro" id="IPR010497">
    <property type="entry name" value="Epoxide_hydro_N"/>
</dbReference>
<dbReference type="RefSeq" id="WP_086522037.1">
    <property type="nucleotide sequence ID" value="NZ_MDJW01000011.1"/>
</dbReference>
<feature type="active site" description="Proton donor" evidence="4">
    <location>
        <position position="311"/>
    </location>
</feature>
<dbReference type="PANTHER" id="PTHR21661:SF35">
    <property type="entry name" value="EPOXIDE HYDROLASE"/>
    <property type="match status" value="1"/>
</dbReference>
<evidence type="ECO:0000256" key="2">
    <source>
        <dbReference type="ARBA" id="ARBA00022797"/>
    </source>
</evidence>
<dbReference type="GO" id="GO:0097176">
    <property type="term" value="P:epoxide metabolic process"/>
    <property type="evidence" value="ECO:0007669"/>
    <property type="project" value="TreeGrafter"/>
</dbReference>
<dbReference type="Proteomes" id="UP000194837">
    <property type="component" value="Unassembled WGS sequence"/>
</dbReference>
<accession>A0A251Y5J3</accession>
<evidence type="ECO:0000256" key="1">
    <source>
        <dbReference type="ARBA" id="ARBA00010088"/>
    </source>
</evidence>
<keyword evidence="2" id="KW-0058">Aromatic hydrocarbons catabolism</keyword>
<dbReference type="InterPro" id="IPR029058">
    <property type="entry name" value="AB_hydrolase_fold"/>
</dbReference>
<reference evidence="6 7" key="1">
    <citation type="submission" date="2016-08" db="EMBL/GenBank/DDBJ databases">
        <title>Genome sequence of Clavibacter michiganensis spp strain CFBP7494.</title>
        <authorList>
            <person name="Thapa S.P."/>
            <person name="Coaker G."/>
            <person name="Jacques M.-A."/>
        </authorList>
    </citation>
    <scope>NUCLEOTIDE SEQUENCE [LARGE SCALE GENOMIC DNA]</scope>
    <source>
        <strain evidence="6">CFBP7494</strain>
    </source>
</reference>
<dbReference type="PRINTS" id="PR00412">
    <property type="entry name" value="EPOXHYDRLASE"/>
</dbReference>